<keyword evidence="2" id="KW-1185">Reference proteome</keyword>
<dbReference type="EMBL" id="JBHSNY010000009">
    <property type="protein sequence ID" value="MFC5637142.1"/>
    <property type="molecule type" value="Genomic_DNA"/>
</dbReference>
<accession>A0ABW0UWY9</accession>
<reference evidence="2" key="1">
    <citation type="journal article" date="2019" name="Int. J. Syst. Evol. Microbiol.">
        <title>The Global Catalogue of Microorganisms (GCM) 10K type strain sequencing project: providing services to taxonomists for standard genome sequencing and annotation.</title>
        <authorList>
            <consortium name="The Broad Institute Genomics Platform"/>
            <consortium name="The Broad Institute Genome Sequencing Center for Infectious Disease"/>
            <person name="Wu L."/>
            <person name="Ma J."/>
        </authorList>
    </citation>
    <scope>NUCLEOTIDE SEQUENCE [LARGE SCALE GENOMIC DNA]</scope>
    <source>
        <strain evidence="2">CGMCC 4.7248</strain>
    </source>
</reference>
<proteinExistence type="predicted"/>
<comment type="caution">
    <text evidence="1">The sequence shown here is derived from an EMBL/GenBank/DDBJ whole genome shotgun (WGS) entry which is preliminary data.</text>
</comment>
<name>A0ABW0UWY9_9ACTN</name>
<dbReference type="Proteomes" id="UP001596154">
    <property type="component" value="Unassembled WGS sequence"/>
</dbReference>
<dbReference type="RefSeq" id="WP_381026096.1">
    <property type="nucleotide sequence ID" value="NZ_JBHSNY010000009.1"/>
</dbReference>
<gene>
    <name evidence="1" type="ORF">ACFPZJ_25720</name>
</gene>
<protein>
    <submittedName>
        <fullName evidence="1">Uncharacterized protein</fullName>
    </submittedName>
</protein>
<sequence length="141" mass="15343">MRGEGLPTEPGKLTVTLRDRGGAPDFDRPTRADEWPMVQFFLSGLLRAPALPNGLRPAAFEALAAVPGVKVLPEQTDADGRTGIGIQYVGKPGTPWADGGPVLVFDARTYRYLGTRDERTAGGRTYEQCSYVQPPPQWWTG</sequence>
<evidence type="ECO:0000313" key="2">
    <source>
        <dbReference type="Proteomes" id="UP001596154"/>
    </source>
</evidence>
<organism evidence="1 2">
    <name type="scientific">Streptomyces bullii</name>
    <dbReference type="NCBI Taxonomy" id="349910"/>
    <lineage>
        <taxon>Bacteria</taxon>
        <taxon>Bacillati</taxon>
        <taxon>Actinomycetota</taxon>
        <taxon>Actinomycetes</taxon>
        <taxon>Kitasatosporales</taxon>
        <taxon>Streptomycetaceae</taxon>
        <taxon>Streptomyces</taxon>
    </lineage>
</organism>
<evidence type="ECO:0000313" key="1">
    <source>
        <dbReference type="EMBL" id="MFC5637142.1"/>
    </source>
</evidence>